<dbReference type="GO" id="GO:0044183">
    <property type="term" value="F:protein folding chaperone"/>
    <property type="evidence" value="ECO:0007669"/>
    <property type="project" value="InterPro"/>
</dbReference>
<feature type="transmembrane region" description="Helical" evidence="6">
    <location>
        <begin position="52"/>
        <end position="78"/>
    </location>
</feature>
<dbReference type="PANTHER" id="PTHR13193">
    <property type="entry name" value="CGI-140"/>
    <property type="match status" value="1"/>
</dbReference>
<dbReference type="GO" id="GO:0005789">
    <property type="term" value="C:endoplasmic reticulum membrane"/>
    <property type="evidence" value="ECO:0007669"/>
    <property type="project" value="InterPro"/>
</dbReference>
<gene>
    <name evidence="7" type="primary">Contig7545.g8055</name>
    <name evidence="7" type="ORF">STYLEM_19819</name>
</gene>
<evidence type="ECO:0000256" key="5">
    <source>
        <dbReference type="ARBA" id="ARBA00023136"/>
    </source>
</evidence>
<dbReference type="OrthoDB" id="10433534at2759"/>
<keyword evidence="4 6" id="KW-1133">Transmembrane helix</keyword>
<comment type="similarity">
    <text evidence="2">Belongs to the Asterix family.</text>
</comment>
<evidence type="ECO:0000313" key="7">
    <source>
        <dbReference type="EMBL" id="CDW90674.1"/>
    </source>
</evidence>
<dbReference type="AlphaFoldDB" id="A0A078B8E1"/>
<dbReference type="Proteomes" id="UP000039865">
    <property type="component" value="Unassembled WGS sequence"/>
</dbReference>
<evidence type="ECO:0000256" key="1">
    <source>
        <dbReference type="ARBA" id="ARBA00004370"/>
    </source>
</evidence>
<reference evidence="7 8" key="1">
    <citation type="submission" date="2014-06" db="EMBL/GenBank/DDBJ databases">
        <authorList>
            <person name="Swart Estienne"/>
        </authorList>
    </citation>
    <scope>NUCLEOTIDE SEQUENCE [LARGE SCALE GENOMIC DNA]</scope>
    <source>
        <strain evidence="7 8">130c</strain>
    </source>
</reference>
<feature type="transmembrane region" description="Helical" evidence="6">
    <location>
        <begin position="90"/>
        <end position="109"/>
    </location>
</feature>
<keyword evidence="3 6" id="KW-0812">Transmembrane</keyword>
<accession>A0A078B8E1</accession>
<evidence type="ECO:0008006" key="9">
    <source>
        <dbReference type="Google" id="ProtNLM"/>
    </source>
</evidence>
<evidence type="ECO:0000256" key="4">
    <source>
        <dbReference type="ARBA" id="ARBA00022989"/>
    </source>
</evidence>
<dbReference type="InParanoid" id="A0A078B8E1"/>
<keyword evidence="8" id="KW-1185">Reference proteome</keyword>
<dbReference type="EMBL" id="CCKQ01018694">
    <property type="protein sequence ID" value="CDW90674.1"/>
    <property type="molecule type" value="Genomic_DNA"/>
</dbReference>
<organism evidence="7 8">
    <name type="scientific">Stylonychia lemnae</name>
    <name type="common">Ciliate</name>
    <dbReference type="NCBI Taxonomy" id="5949"/>
    <lineage>
        <taxon>Eukaryota</taxon>
        <taxon>Sar</taxon>
        <taxon>Alveolata</taxon>
        <taxon>Ciliophora</taxon>
        <taxon>Intramacronucleata</taxon>
        <taxon>Spirotrichea</taxon>
        <taxon>Stichotrichia</taxon>
        <taxon>Sporadotrichida</taxon>
        <taxon>Oxytrichidae</taxon>
        <taxon>Stylonychinae</taxon>
        <taxon>Stylonychia</taxon>
    </lineage>
</organism>
<evidence type="ECO:0000313" key="8">
    <source>
        <dbReference type="Proteomes" id="UP000039865"/>
    </source>
</evidence>
<comment type="subcellular location">
    <subcellularLocation>
        <location evidence="1">Membrane</location>
    </subcellularLocation>
</comment>
<sequence length="123" mass="14083">MSSATIAKDQLQVKRNPNDPRRDQNVIFFDKENIQKLHADTNQSGSAEFYQLVSMFIGIFAFMMKVKWAAWGSLFFFFTAVINMKIEGRFQQIFTGIGIIMVSFVSVYLQPPIPQQPITQAPQ</sequence>
<name>A0A078B8E1_STYLE</name>
<dbReference type="GO" id="GO:0045048">
    <property type="term" value="P:protein insertion into ER membrane"/>
    <property type="evidence" value="ECO:0007669"/>
    <property type="project" value="InterPro"/>
</dbReference>
<evidence type="ECO:0000256" key="6">
    <source>
        <dbReference type="SAM" id="Phobius"/>
    </source>
</evidence>
<evidence type="ECO:0000256" key="3">
    <source>
        <dbReference type="ARBA" id="ARBA00022692"/>
    </source>
</evidence>
<keyword evidence="5 6" id="KW-0472">Membrane</keyword>
<dbReference type="Pfam" id="PF03669">
    <property type="entry name" value="ASTER"/>
    <property type="match status" value="1"/>
</dbReference>
<dbReference type="PANTHER" id="PTHR13193:SF0">
    <property type="entry name" value="PAT COMPLEX SUBUNIT ASTERIX"/>
    <property type="match status" value="1"/>
</dbReference>
<protein>
    <recommendedName>
        <fullName evidence="9">Protein Asterix</fullName>
    </recommendedName>
</protein>
<dbReference type="InterPro" id="IPR005351">
    <property type="entry name" value="ASTER"/>
</dbReference>
<evidence type="ECO:0000256" key="2">
    <source>
        <dbReference type="ARBA" id="ARBA00009066"/>
    </source>
</evidence>
<proteinExistence type="inferred from homology"/>